<name>A0AAD2JJ65_9STRA</name>
<reference evidence="9" key="1">
    <citation type="submission" date="2023-08" db="EMBL/GenBank/DDBJ databases">
        <authorList>
            <person name="Audoor S."/>
            <person name="Bilcke G."/>
        </authorList>
    </citation>
    <scope>NUCLEOTIDE SEQUENCE</scope>
</reference>
<comment type="subcellular location">
    <subcellularLocation>
        <location evidence="1">Membrane</location>
    </subcellularLocation>
</comment>
<dbReference type="InterPro" id="IPR000711">
    <property type="entry name" value="ATPase_OSCP/dsu"/>
</dbReference>
<keyword evidence="6" id="KW-0793">Thylakoid</keyword>
<keyword evidence="4" id="KW-0375">Hydrogen ion transport</keyword>
<protein>
    <recommendedName>
        <fullName evidence="11">ATP synthase subunit O, mitochondrial</fullName>
    </recommendedName>
</protein>
<sequence length="209" mass="22360">MFSSFSRASSMAIRRVAVRGFASEASHKPVIQIYGIHARYANATYMAASKAGVLEKVEGELAGLAKSAEESAAFAGFLENPMIPRDEKSKQIEDMLKTKVSPITLNLCTTLAGNAKLIDLPKVADTYARLMKAKRGQVDAVIISAEALTSQQSSQIAAAIKASTKDAKEVVITSEVDASIIGGIQVQIGDQFLDLSVKSRIEEISRTPI</sequence>
<dbReference type="AlphaFoldDB" id="A0AAD2JJ65"/>
<dbReference type="NCBIfam" id="TIGR01145">
    <property type="entry name" value="ATP_synt_delta"/>
    <property type="match status" value="1"/>
</dbReference>
<proteinExistence type="inferred from homology"/>
<evidence type="ECO:0000256" key="2">
    <source>
        <dbReference type="ARBA" id="ARBA00007046"/>
    </source>
</evidence>
<dbReference type="SUPFAM" id="SSF47928">
    <property type="entry name" value="N-terminal domain of the delta subunit of the F1F0-ATP synthase"/>
    <property type="match status" value="1"/>
</dbReference>
<evidence type="ECO:0000313" key="9">
    <source>
        <dbReference type="EMBL" id="CAJ1954683.1"/>
    </source>
</evidence>
<dbReference type="PROSITE" id="PS00389">
    <property type="entry name" value="ATPASE_DELTA"/>
    <property type="match status" value="1"/>
</dbReference>
<dbReference type="GO" id="GO:0016020">
    <property type="term" value="C:membrane"/>
    <property type="evidence" value="ECO:0007669"/>
    <property type="project" value="UniProtKB-SubCell"/>
</dbReference>
<accession>A0AAD2JJ65</accession>
<dbReference type="PRINTS" id="PR00125">
    <property type="entry name" value="ATPASEDELTA"/>
</dbReference>
<comment type="caution">
    <text evidence="9">The sequence shown here is derived from an EMBL/GenBank/DDBJ whole genome shotgun (WGS) entry which is preliminary data.</text>
</comment>
<dbReference type="PANTHER" id="PTHR11910">
    <property type="entry name" value="ATP SYNTHASE DELTA CHAIN"/>
    <property type="match status" value="1"/>
</dbReference>
<keyword evidence="10" id="KW-1185">Reference proteome</keyword>
<dbReference type="HAMAP" id="MF_01416">
    <property type="entry name" value="ATP_synth_delta_bact"/>
    <property type="match status" value="1"/>
</dbReference>
<dbReference type="EMBL" id="CAKOGP040001869">
    <property type="protein sequence ID" value="CAJ1954683.1"/>
    <property type="molecule type" value="Genomic_DNA"/>
</dbReference>
<organism evidence="9 10">
    <name type="scientific">Cylindrotheca closterium</name>
    <dbReference type="NCBI Taxonomy" id="2856"/>
    <lineage>
        <taxon>Eukaryota</taxon>
        <taxon>Sar</taxon>
        <taxon>Stramenopiles</taxon>
        <taxon>Ochrophyta</taxon>
        <taxon>Bacillariophyta</taxon>
        <taxon>Bacillariophyceae</taxon>
        <taxon>Bacillariophycidae</taxon>
        <taxon>Bacillariales</taxon>
        <taxon>Bacillariaceae</taxon>
        <taxon>Cylindrotheca</taxon>
    </lineage>
</organism>
<evidence type="ECO:0000256" key="5">
    <source>
        <dbReference type="ARBA" id="ARBA00023065"/>
    </source>
</evidence>
<evidence type="ECO:0000256" key="8">
    <source>
        <dbReference type="ARBA" id="ARBA00023310"/>
    </source>
</evidence>
<keyword evidence="3" id="KW-0813">Transport</keyword>
<dbReference type="InterPro" id="IPR020781">
    <property type="entry name" value="ATPase_OSCP/d_CS"/>
</dbReference>
<keyword evidence="8" id="KW-0066">ATP synthesis</keyword>
<keyword evidence="5" id="KW-0406">Ion transport</keyword>
<dbReference type="Pfam" id="PF00213">
    <property type="entry name" value="OSCP"/>
    <property type="match status" value="1"/>
</dbReference>
<evidence type="ECO:0008006" key="11">
    <source>
        <dbReference type="Google" id="ProtNLM"/>
    </source>
</evidence>
<gene>
    <name evidence="9" type="ORF">CYCCA115_LOCUS15274</name>
</gene>
<evidence type="ECO:0000256" key="6">
    <source>
        <dbReference type="ARBA" id="ARBA00023078"/>
    </source>
</evidence>
<dbReference type="InterPro" id="IPR026015">
    <property type="entry name" value="ATP_synth_OSCP/delta_N_sf"/>
</dbReference>
<dbReference type="Gene3D" id="1.10.520.20">
    <property type="entry name" value="N-terminal domain of the delta subunit of the F1F0-ATP synthase"/>
    <property type="match status" value="1"/>
</dbReference>
<keyword evidence="7" id="KW-0472">Membrane</keyword>
<evidence type="ECO:0000256" key="7">
    <source>
        <dbReference type="ARBA" id="ARBA00023136"/>
    </source>
</evidence>
<evidence type="ECO:0000313" key="10">
    <source>
        <dbReference type="Proteomes" id="UP001295423"/>
    </source>
</evidence>
<dbReference type="GO" id="GO:0046933">
    <property type="term" value="F:proton-transporting ATP synthase activity, rotational mechanism"/>
    <property type="evidence" value="ECO:0007669"/>
    <property type="project" value="InterPro"/>
</dbReference>
<evidence type="ECO:0000256" key="4">
    <source>
        <dbReference type="ARBA" id="ARBA00022781"/>
    </source>
</evidence>
<evidence type="ECO:0000256" key="1">
    <source>
        <dbReference type="ARBA" id="ARBA00004370"/>
    </source>
</evidence>
<evidence type="ECO:0000256" key="3">
    <source>
        <dbReference type="ARBA" id="ARBA00022448"/>
    </source>
</evidence>
<comment type="similarity">
    <text evidence="2">Belongs to the ATPase delta chain family.</text>
</comment>
<dbReference type="Proteomes" id="UP001295423">
    <property type="component" value="Unassembled WGS sequence"/>
</dbReference>